<proteinExistence type="predicted"/>
<organism evidence="1 2">
    <name type="scientific">Cichorium intybus</name>
    <name type="common">Chicory</name>
    <dbReference type="NCBI Taxonomy" id="13427"/>
    <lineage>
        <taxon>Eukaryota</taxon>
        <taxon>Viridiplantae</taxon>
        <taxon>Streptophyta</taxon>
        <taxon>Embryophyta</taxon>
        <taxon>Tracheophyta</taxon>
        <taxon>Spermatophyta</taxon>
        <taxon>Magnoliopsida</taxon>
        <taxon>eudicotyledons</taxon>
        <taxon>Gunneridae</taxon>
        <taxon>Pentapetalae</taxon>
        <taxon>asterids</taxon>
        <taxon>campanulids</taxon>
        <taxon>Asterales</taxon>
        <taxon>Asteraceae</taxon>
        <taxon>Cichorioideae</taxon>
        <taxon>Cichorieae</taxon>
        <taxon>Cichoriinae</taxon>
        <taxon>Cichorium</taxon>
    </lineage>
</organism>
<dbReference type="Proteomes" id="UP001055811">
    <property type="component" value="Linkage Group LG06"/>
</dbReference>
<keyword evidence="2" id="KW-1185">Reference proteome</keyword>
<name>A0ACB9BND5_CICIN</name>
<evidence type="ECO:0000313" key="1">
    <source>
        <dbReference type="EMBL" id="KAI3723538.1"/>
    </source>
</evidence>
<dbReference type="EMBL" id="CM042014">
    <property type="protein sequence ID" value="KAI3723538.1"/>
    <property type="molecule type" value="Genomic_DNA"/>
</dbReference>
<gene>
    <name evidence="1" type="ORF">L2E82_35181</name>
</gene>
<comment type="caution">
    <text evidence="1">The sequence shown here is derived from an EMBL/GenBank/DDBJ whole genome shotgun (WGS) entry which is preliminary data.</text>
</comment>
<sequence length="857" mass="96604">MATNEAPTTKQAALHPVYTVTNIQNKVRILDGTKVTYSSWVKLFKLHARGYKVLDHMDGTPAPAKADATCDTWAEIDAIVLQWIYGTLSDDLLVRVLDTDTTAYETWKRIRDIFLNNKGSRATALEHEFTNLTLTACSSMDEYCQRLKELADQLTDVENPVTEQRLVLQLVRGLPNEYDTVASFINQSSPSWDTARSMLQLEQHRQSARQNQPSQAALVTAPPDRPPPAYRDGGQRSNGRGRGRNTQPGRSSRGGRNTNQGRGRTNPAGYPPAYPPWTWWAPPPCPYPTAGNTWPTSWPSGPRSSAQQAPQQAEAHIFHQQHHQAPPTPDSAQPTSAFDALNPTDLGHAFQSMQLNHPGQSWYMDTGASSHLTADSGKIQTPLSSSSIQSIFVGNGTSIPIQGSGNATHTIPNKTFSLRNILYTPHIIKNLLSVRKFTRDNFVSVEFDPWGFFVKELKTGKMLSRHNSSGDLYPLTKPTHQIACFASFSPDVWHNRLGHPGTPVLDFLRSHFFITCHKHKSASVCHSCQVSKHKRLPFYTSNSFTFAPFDIIHCDLWTSPIISKAGYKYYMVLIDNFTQYVWVYPLKFKSETFTNFTKFHQLILTQFNRKIKTFQCDLGGEFDNLEFKTFASTHGLTFRFSCPQTSPQNGKAERMIRRLNDIMRTLLTHAHLPTHFWVEALHIASYLHNILPTKLLNFHTPTFALYLRHPTYDHLRVFGCACYPNIAATQPHKLTNRSTRCIFLGYPQNFHGYRCLDLSSGKVLLSRHVVFDELTFPFTDPQPPNSYRFLDDEPFPAAAFDNPPPTPPPYPTPTPPPPSPTPLHNPSSTPTINTPRQPQHHPPPPTQQHPYLPNATT</sequence>
<reference evidence="2" key="1">
    <citation type="journal article" date="2022" name="Mol. Ecol. Resour.">
        <title>The genomes of chicory, endive, great burdock and yacon provide insights into Asteraceae palaeo-polyploidization history and plant inulin production.</title>
        <authorList>
            <person name="Fan W."/>
            <person name="Wang S."/>
            <person name="Wang H."/>
            <person name="Wang A."/>
            <person name="Jiang F."/>
            <person name="Liu H."/>
            <person name="Zhao H."/>
            <person name="Xu D."/>
            <person name="Zhang Y."/>
        </authorList>
    </citation>
    <scope>NUCLEOTIDE SEQUENCE [LARGE SCALE GENOMIC DNA]</scope>
    <source>
        <strain evidence="2">cv. Punajuju</strain>
    </source>
</reference>
<protein>
    <submittedName>
        <fullName evidence="1">Uncharacterized protein</fullName>
    </submittedName>
</protein>
<evidence type="ECO:0000313" key="2">
    <source>
        <dbReference type="Proteomes" id="UP001055811"/>
    </source>
</evidence>
<accession>A0ACB9BND5</accession>
<reference evidence="1 2" key="2">
    <citation type="journal article" date="2022" name="Mol. Ecol. Resour.">
        <title>The genomes of chicory, endive, great burdock and yacon provide insights into Asteraceae paleo-polyploidization history and plant inulin production.</title>
        <authorList>
            <person name="Fan W."/>
            <person name="Wang S."/>
            <person name="Wang H."/>
            <person name="Wang A."/>
            <person name="Jiang F."/>
            <person name="Liu H."/>
            <person name="Zhao H."/>
            <person name="Xu D."/>
            <person name="Zhang Y."/>
        </authorList>
    </citation>
    <scope>NUCLEOTIDE SEQUENCE [LARGE SCALE GENOMIC DNA]</scope>
    <source>
        <strain evidence="2">cv. Punajuju</strain>
        <tissue evidence="1">Leaves</tissue>
    </source>
</reference>